<dbReference type="Proteomes" id="UP001347796">
    <property type="component" value="Unassembled WGS sequence"/>
</dbReference>
<dbReference type="Pfam" id="PF00084">
    <property type="entry name" value="Sushi"/>
    <property type="match status" value="1"/>
</dbReference>
<comment type="caution">
    <text evidence="6">The sequence shown here is derived from an EMBL/GenBank/DDBJ whole genome shotgun (WGS) entry which is preliminary data.</text>
</comment>
<protein>
    <recommendedName>
        <fullName evidence="8">Sushi domain-containing protein</fullName>
    </recommendedName>
</protein>
<evidence type="ECO:0000313" key="6">
    <source>
        <dbReference type="EMBL" id="KAK6186027.1"/>
    </source>
</evidence>
<gene>
    <name evidence="6" type="ORF">SNE40_008142</name>
</gene>
<evidence type="ECO:0000259" key="4">
    <source>
        <dbReference type="PROSITE" id="PS50923"/>
    </source>
</evidence>
<keyword evidence="2" id="KW-0768">Sushi</keyword>
<feature type="domain" description="Sushi" evidence="4">
    <location>
        <begin position="106"/>
        <end position="167"/>
    </location>
</feature>
<dbReference type="InterPro" id="IPR003609">
    <property type="entry name" value="Pan_app"/>
</dbReference>
<evidence type="ECO:0000256" key="1">
    <source>
        <dbReference type="ARBA" id="ARBA00023157"/>
    </source>
</evidence>
<evidence type="ECO:0000259" key="5">
    <source>
        <dbReference type="PROSITE" id="PS50948"/>
    </source>
</evidence>
<dbReference type="PROSITE" id="PS50948">
    <property type="entry name" value="PAN"/>
    <property type="match status" value="1"/>
</dbReference>
<evidence type="ECO:0008006" key="8">
    <source>
        <dbReference type="Google" id="ProtNLM"/>
    </source>
</evidence>
<organism evidence="6 7">
    <name type="scientific">Patella caerulea</name>
    <name type="common">Rayed Mediterranean limpet</name>
    <dbReference type="NCBI Taxonomy" id="87958"/>
    <lineage>
        <taxon>Eukaryota</taxon>
        <taxon>Metazoa</taxon>
        <taxon>Spiralia</taxon>
        <taxon>Lophotrochozoa</taxon>
        <taxon>Mollusca</taxon>
        <taxon>Gastropoda</taxon>
        <taxon>Patellogastropoda</taxon>
        <taxon>Patelloidea</taxon>
        <taxon>Patellidae</taxon>
        <taxon>Patella</taxon>
    </lineage>
</organism>
<feature type="domain" description="Apple" evidence="5">
    <location>
        <begin position="28"/>
        <end position="108"/>
    </location>
</feature>
<keyword evidence="3" id="KW-0732">Signal</keyword>
<evidence type="ECO:0000256" key="2">
    <source>
        <dbReference type="PROSITE-ProRule" id="PRU00302"/>
    </source>
</evidence>
<dbReference type="PROSITE" id="PS50923">
    <property type="entry name" value="SUSHI"/>
    <property type="match status" value="1"/>
</dbReference>
<sequence>MLANVYKLLFLIIIFKSTICVASEGEVCIPRQLKYHTKPDNSAHPTLHTYNYMSKLVCALECSEEPFCTAFSFTEQSRVCKTYGIDIEDLDSQRYEIGTNLYLWSQRCGHLPSVPNASPPTVQSSNGYPAGKRVGYSCVEGAHMVGNGESLCLSNGTWFMSSVKCVFVKTCHEADMLGINISPPIAIRPIDNGAVAYVICERRQDGVYTVIGHNLANRTHITGHETDFSGVFPIEYTVPLELAIGVADISAECEQFIKFECLRSGAHYNSFRTRTGEQADYFAGGVKGQGDNNCACKINNACIGQEICNCNADVGEWKDDTGYNQYKEDLPITAFLGGDTGGSDEEAKITIGSLKCKG</sequence>
<keyword evidence="1 2" id="KW-1015">Disulfide bond</keyword>
<dbReference type="CDD" id="cd00033">
    <property type="entry name" value="CCP"/>
    <property type="match status" value="1"/>
</dbReference>
<name>A0AAN8PUR3_PATCE</name>
<dbReference type="Pfam" id="PF00024">
    <property type="entry name" value="PAN_1"/>
    <property type="match status" value="1"/>
</dbReference>
<feature type="signal peptide" evidence="3">
    <location>
        <begin position="1"/>
        <end position="22"/>
    </location>
</feature>
<accession>A0AAN8PUR3</accession>
<reference evidence="6 7" key="1">
    <citation type="submission" date="2024-01" db="EMBL/GenBank/DDBJ databases">
        <title>The genome of the rayed Mediterranean limpet Patella caerulea (Linnaeus, 1758).</title>
        <authorList>
            <person name="Anh-Thu Weber A."/>
            <person name="Halstead-Nussloch G."/>
        </authorList>
    </citation>
    <scope>NUCLEOTIDE SEQUENCE [LARGE SCALE GENOMIC DNA]</scope>
    <source>
        <strain evidence="6">AATW-2023a</strain>
        <tissue evidence="6">Whole specimen</tissue>
    </source>
</reference>
<evidence type="ECO:0000256" key="3">
    <source>
        <dbReference type="SAM" id="SignalP"/>
    </source>
</evidence>
<dbReference type="InterPro" id="IPR000436">
    <property type="entry name" value="Sushi_SCR_CCP_dom"/>
</dbReference>
<dbReference type="SUPFAM" id="SSF57414">
    <property type="entry name" value="Hairpin loop containing domain-like"/>
    <property type="match status" value="1"/>
</dbReference>
<dbReference type="AlphaFoldDB" id="A0AAN8PUR3"/>
<comment type="caution">
    <text evidence="2">Lacks conserved residue(s) required for the propagation of feature annotation.</text>
</comment>
<proteinExistence type="predicted"/>
<dbReference type="EMBL" id="JAZGQO010000006">
    <property type="protein sequence ID" value="KAK6186027.1"/>
    <property type="molecule type" value="Genomic_DNA"/>
</dbReference>
<feature type="disulfide bond" evidence="2">
    <location>
        <begin position="138"/>
        <end position="165"/>
    </location>
</feature>
<keyword evidence="7" id="KW-1185">Reference proteome</keyword>
<dbReference type="Gene3D" id="2.60.120.1000">
    <property type="match status" value="1"/>
</dbReference>
<dbReference type="Gene3D" id="2.10.70.10">
    <property type="entry name" value="Complement Module, domain 1"/>
    <property type="match status" value="1"/>
</dbReference>
<dbReference type="SMART" id="SM00032">
    <property type="entry name" value="CCP"/>
    <property type="match status" value="1"/>
</dbReference>
<feature type="chain" id="PRO_5042939195" description="Sushi domain-containing protein" evidence="3">
    <location>
        <begin position="23"/>
        <end position="358"/>
    </location>
</feature>
<dbReference type="SUPFAM" id="SSF57535">
    <property type="entry name" value="Complement control module/SCR domain"/>
    <property type="match status" value="1"/>
</dbReference>
<evidence type="ECO:0000313" key="7">
    <source>
        <dbReference type="Proteomes" id="UP001347796"/>
    </source>
</evidence>
<dbReference type="InterPro" id="IPR035976">
    <property type="entry name" value="Sushi/SCR/CCP_sf"/>
</dbReference>